<protein>
    <submittedName>
        <fullName evidence="3">Cell wall synthase accessory phosphoprotein MacP</fullName>
    </submittedName>
</protein>
<keyword evidence="4" id="KW-1185">Reference proteome</keyword>
<organism evidence="3 4">
    <name type="scientific">Enterococcus eurekensis</name>
    <dbReference type="NCBI Taxonomy" id="1159753"/>
    <lineage>
        <taxon>Bacteria</taxon>
        <taxon>Bacillati</taxon>
        <taxon>Bacillota</taxon>
        <taxon>Bacilli</taxon>
        <taxon>Lactobacillales</taxon>
        <taxon>Enterococcaceae</taxon>
        <taxon>Enterococcus</taxon>
    </lineage>
</organism>
<feature type="coiled-coil region" evidence="1">
    <location>
        <begin position="9"/>
        <end position="47"/>
    </location>
</feature>
<sequence length="94" mass="11401">MSKEPMVTRSELRKRREELEANQARIERQAKKAYQKEEKNIDNIYRKKRKEQVVIEKTRTGEKEKSRQMSNFLMKWIVIVSILIVIVMLITFFL</sequence>
<dbReference type="InterPro" id="IPR047752">
    <property type="entry name" value="MacP"/>
</dbReference>
<gene>
    <name evidence="3" type="primary">macP</name>
    <name evidence="3" type="ORF">ACFO3L_05055</name>
</gene>
<evidence type="ECO:0000313" key="4">
    <source>
        <dbReference type="Proteomes" id="UP001596026"/>
    </source>
</evidence>
<feature type="transmembrane region" description="Helical" evidence="2">
    <location>
        <begin position="72"/>
        <end position="93"/>
    </location>
</feature>
<evidence type="ECO:0000256" key="1">
    <source>
        <dbReference type="SAM" id="Coils"/>
    </source>
</evidence>
<dbReference type="EMBL" id="JBHSGT010000034">
    <property type="protein sequence ID" value="MFC4709998.1"/>
    <property type="molecule type" value="Genomic_DNA"/>
</dbReference>
<keyword evidence="1" id="KW-0175">Coiled coil</keyword>
<keyword evidence="2" id="KW-0812">Transmembrane</keyword>
<accession>A0ABV9M5U7</accession>
<evidence type="ECO:0000256" key="2">
    <source>
        <dbReference type="SAM" id="Phobius"/>
    </source>
</evidence>
<dbReference type="NCBIfam" id="NF038277">
    <property type="entry name" value="accessory_MacP"/>
    <property type="match status" value="1"/>
</dbReference>
<dbReference type="Pfam" id="PF26336">
    <property type="entry name" value="MacP_activator"/>
    <property type="match status" value="1"/>
</dbReference>
<keyword evidence="2" id="KW-1133">Transmembrane helix</keyword>
<proteinExistence type="predicted"/>
<reference evidence="4" key="1">
    <citation type="journal article" date="2019" name="Int. J. Syst. Evol. Microbiol.">
        <title>The Global Catalogue of Microorganisms (GCM) 10K type strain sequencing project: providing services to taxonomists for standard genome sequencing and annotation.</title>
        <authorList>
            <consortium name="The Broad Institute Genomics Platform"/>
            <consortium name="The Broad Institute Genome Sequencing Center for Infectious Disease"/>
            <person name="Wu L."/>
            <person name="Ma J."/>
        </authorList>
    </citation>
    <scope>NUCLEOTIDE SEQUENCE [LARGE SCALE GENOMIC DNA]</scope>
    <source>
        <strain evidence="4">CGMCC 1.19061</strain>
    </source>
</reference>
<dbReference type="Proteomes" id="UP001596026">
    <property type="component" value="Unassembled WGS sequence"/>
</dbReference>
<name>A0ABV9M5U7_9ENTE</name>
<keyword evidence="2" id="KW-0472">Membrane</keyword>
<comment type="caution">
    <text evidence="3">The sequence shown here is derived from an EMBL/GenBank/DDBJ whole genome shotgun (WGS) entry which is preliminary data.</text>
</comment>
<evidence type="ECO:0000313" key="3">
    <source>
        <dbReference type="EMBL" id="MFC4709998.1"/>
    </source>
</evidence>
<dbReference type="RefSeq" id="WP_379964482.1">
    <property type="nucleotide sequence ID" value="NZ_JBHSGT010000034.1"/>
</dbReference>